<organism evidence="2 3">
    <name type="scientific">Saccharophagus degradans</name>
    <dbReference type="NCBI Taxonomy" id="86304"/>
    <lineage>
        <taxon>Bacteria</taxon>
        <taxon>Pseudomonadati</taxon>
        <taxon>Pseudomonadota</taxon>
        <taxon>Gammaproteobacteria</taxon>
        <taxon>Cellvibrionales</taxon>
        <taxon>Cellvibrionaceae</taxon>
        <taxon>Saccharophagus</taxon>
    </lineage>
</organism>
<keyword evidence="1" id="KW-0812">Transmembrane</keyword>
<proteinExistence type="predicted"/>
<dbReference type="AlphaFoldDB" id="A0AAW7X230"/>
<dbReference type="Proteomes" id="UP001169760">
    <property type="component" value="Unassembled WGS sequence"/>
</dbReference>
<evidence type="ECO:0000313" key="3">
    <source>
        <dbReference type="Proteomes" id="UP001169760"/>
    </source>
</evidence>
<keyword evidence="1" id="KW-1133">Transmembrane helix</keyword>
<name>A0AAW7X230_9GAMM</name>
<dbReference type="RefSeq" id="WP_303491040.1">
    <property type="nucleotide sequence ID" value="NZ_JAUOPB010000002.1"/>
</dbReference>
<gene>
    <name evidence="2" type="ORF">Q4521_03590</name>
</gene>
<keyword evidence="1" id="KW-0472">Membrane</keyword>
<accession>A0AAW7X230</accession>
<reference evidence="2" key="1">
    <citation type="submission" date="2023-07" db="EMBL/GenBank/DDBJ databases">
        <title>Genome content predicts the carbon catabolic preferences of heterotrophic bacteria.</title>
        <authorList>
            <person name="Gralka M."/>
        </authorList>
    </citation>
    <scope>NUCLEOTIDE SEQUENCE</scope>
    <source>
        <strain evidence="2">I3M17_2</strain>
    </source>
</reference>
<feature type="transmembrane region" description="Helical" evidence="1">
    <location>
        <begin position="99"/>
        <end position="121"/>
    </location>
</feature>
<evidence type="ECO:0000313" key="2">
    <source>
        <dbReference type="EMBL" id="MDO6421547.1"/>
    </source>
</evidence>
<evidence type="ECO:0000256" key="1">
    <source>
        <dbReference type="SAM" id="Phobius"/>
    </source>
</evidence>
<dbReference type="EMBL" id="JAUOPB010000002">
    <property type="protein sequence ID" value="MDO6421547.1"/>
    <property type="molecule type" value="Genomic_DNA"/>
</dbReference>
<comment type="caution">
    <text evidence="2">The sequence shown here is derived from an EMBL/GenBank/DDBJ whole genome shotgun (WGS) entry which is preliminary data.</text>
</comment>
<sequence length="196" mass="21977">MKKSIYIKILEFGEQCGIDGASYDSLIEWLESEEVINDKENVELVVKNRITSIFYECFEKTTGSEHNTRLLKPEYFYRLIEFRELEESRKASSDANRKSNIAILVSVVAIVATLIISFIQLNSSISIQRSQLESIIKSNSPPLVQKVTVENSQIAEIKTAINESAKSVSDQIKSTEVNVVKSLNKSIQPNAKASAD</sequence>
<protein>
    <submittedName>
        <fullName evidence="2">Uncharacterized protein</fullName>
    </submittedName>
</protein>